<evidence type="ECO:0000256" key="1">
    <source>
        <dbReference type="ARBA" id="ARBA00023002"/>
    </source>
</evidence>
<dbReference type="Pfam" id="PF00374">
    <property type="entry name" value="NiFeSe_Hases"/>
    <property type="match status" value="2"/>
</dbReference>
<accession>A0A919CS11</accession>
<feature type="binding site" evidence="2">
    <location>
        <position position="44"/>
    </location>
    <ligand>
        <name>Mg(2+)</name>
        <dbReference type="ChEBI" id="CHEBI:18420"/>
    </ligand>
</feature>
<gene>
    <name evidence="3" type="ORF">GCM10017083_46400</name>
</gene>
<proteinExistence type="predicted"/>
<keyword evidence="4" id="KW-1185">Reference proteome</keyword>
<protein>
    <submittedName>
        <fullName evidence="3">Ni/Fe hydrogenase subunit alpha</fullName>
    </submittedName>
</protein>
<dbReference type="PANTHER" id="PTHR43600">
    <property type="entry name" value="COENZYME F420 HYDROGENASE, SUBUNIT ALPHA"/>
    <property type="match status" value="1"/>
</dbReference>
<dbReference type="GO" id="GO:0016151">
    <property type="term" value="F:nickel cation binding"/>
    <property type="evidence" value="ECO:0007669"/>
    <property type="project" value="InterPro"/>
</dbReference>
<keyword evidence="2" id="KW-0460">Magnesium</keyword>
<dbReference type="PROSITE" id="PS00508">
    <property type="entry name" value="NI_HGENASE_L_2"/>
    <property type="match status" value="1"/>
</dbReference>
<dbReference type="PANTHER" id="PTHR43600:SF4">
    <property type="entry name" value="CYTOSOLIC NIFE-HYDROGENASE, ALPHA SUBUNIT"/>
    <property type="match status" value="1"/>
</dbReference>
<keyword evidence="1" id="KW-0560">Oxidoreductase</keyword>
<sequence>MARKTIKVDYMARVEGEGALKVVVRDGKVQSAALSIFEPPRFFEALLRGRAFSEAPDITARICGICPVAYQMSAVHAMENALGVAVDGPLRDLRRLLYCGEWIESHGLHVYMLHAPDFLGYDSAIHMAKDHGDVVRRGLDLKKVGNEILTAVGGREIHPINVKVGGFYKVPRRRDLQHLAERLKGARDAALETVRWVAGFDIPDRERDYTFVALRHPDEYPFNEGRIVSNRGLDIAAAEYDAHFQEIHVRHSTALQSRMRADGSAYLVGPLARYSLNFDRLSPLARQAAREAGLGSTCRNPYQSIVVRAVETLYACDEALRIIESYREPDAPAVPVEPRAATGYAATGHGATEAPRGLLYHRYRLEADGSIADALIVPPTSQNQASIEEDLASYVESFLDLPDEALQHRCEQTVRNYDPCISCATHFLRLDMDRE</sequence>
<dbReference type="SUPFAM" id="SSF56762">
    <property type="entry name" value="HydB/Nqo4-like"/>
    <property type="match status" value="1"/>
</dbReference>
<dbReference type="GO" id="GO:0008901">
    <property type="term" value="F:ferredoxin hydrogenase activity"/>
    <property type="evidence" value="ECO:0007669"/>
    <property type="project" value="InterPro"/>
</dbReference>
<comment type="cofactor">
    <cofactor evidence="2">
        <name>Fe cation</name>
        <dbReference type="ChEBI" id="CHEBI:24875"/>
    </cofactor>
</comment>
<keyword evidence="2" id="KW-0533">Nickel</keyword>
<feature type="binding site" evidence="2">
    <location>
        <position position="426"/>
    </location>
    <ligand>
        <name>Mg(2+)</name>
        <dbReference type="ChEBI" id="CHEBI:18420"/>
    </ligand>
</feature>
<feature type="binding site" evidence="2">
    <location>
        <position position="420"/>
    </location>
    <ligand>
        <name>Ni(2+)</name>
        <dbReference type="ChEBI" id="CHEBI:49786"/>
    </ligand>
</feature>
<keyword evidence="2" id="KW-0408">Iron</keyword>
<evidence type="ECO:0000313" key="3">
    <source>
        <dbReference type="EMBL" id="GHD60479.1"/>
    </source>
</evidence>
<keyword evidence="2" id="KW-0479">Metal-binding</keyword>
<feature type="binding site" evidence="2">
    <location>
        <position position="66"/>
    </location>
    <ligand>
        <name>Ni(2+)</name>
        <dbReference type="ChEBI" id="CHEBI:49786"/>
    </ligand>
</feature>
<feature type="binding site" evidence="2">
    <location>
        <position position="423"/>
    </location>
    <ligand>
        <name>Fe cation</name>
        <dbReference type="ChEBI" id="CHEBI:24875"/>
    </ligand>
</feature>
<evidence type="ECO:0000313" key="4">
    <source>
        <dbReference type="Proteomes" id="UP000630353"/>
    </source>
</evidence>
<dbReference type="InterPro" id="IPR001501">
    <property type="entry name" value="Ni-dep_hyd_lsu"/>
</dbReference>
<reference evidence="3" key="2">
    <citation type="submission" date="2020-09" db="EMBL/GenBank/DDBJ databases">
        <authorList>
            <person name="Sun Q."/>
            <person name="Kim S."/>
        </authorList>
    </citation>
    <scope>NUCLEOTIDE SEQUENCE</scope>
    <source>
        <strain evidence="3">KCTC 42651</strain>
    </source>
</reference>
<feature type="binding site" evidence="2">
    <location>
        <position position="66"/>
    </location>
    <ligand>
        <name>Fe cation</name>
        <dbReference type="ChEBI" id="CHEBI:24875"/>
    </ligand>
</feature>
<comment type="cofactor">
    <cofactor evidence="2">
        <name>Ni(2+)</name>
        <dbReference type="ChEBI" id="CHEBI:49786"/>
    </cofactor>
</comment>
<dbReference type="RefSeq" id="WP_189994167.1">
    <property type="nucleotide sequence ID" value="NZ_BMZS01000012.1"/>
</dbReference>
<reference evidence="3" key="1">
    <citation type="journal article" date="2014" name="Int. J. Syst. Evol. Microbiol.">
        <title>Complete genome sequence of Corynebacterium casei LMG S-19264T (=DSM 44701T), isolated from a smear-ripened cheese.</title>
        <authorList>
            <consortium name="US DOE Joint Genome Institute (JGI-PGF)"/>
            <person name="Walter F."/>
            <person name="Albersmeier A."/>
            <person name="Kalinowski J."/>
            <person name="Ruckert C."/>
        </authorList>
    </citation>
    <scope>NUCLEOTIDE SEQUENCE</scope>
    <source>
        <strain evidence="3">KCTC 42651</strain>
    </source>
</reference>
<dbReference type="AlphaFoldDB" id="A0A919CS11"/>
<feature type="binding site" evidence="2">
    <location>
        <position position="63"/>
    </location>
    <ligand>
        <name>Ni(2+)</name>
        <dbReference type="ChEBI" id="CHEBI:49786"/>
    </ligand>
</feature>
<feature type="binding site" evidence="2">
    <location>
        <position position="376"/>
    </location>
    <ligand>
        <name>Mg(2+)</name>
        <dbReference type="ChEBI" id="CHEBI:18420"/>
    </ligand>
</feature>
<dbReference type="Proteomes" id="UP000630353">
    <property type="component" value="Unassembled WGS sequence"/>
</dbReference>
<dbReference type="Gene3D" id="1.10.645.10">
    <property type="entry name" value="Cytochrome-c3 Hydrogenase, chain B"/>
    <property type="match status" value="1"/>
</dbReference>
<dbReference type="InterPro" id="IPR029014">
    <property type="entry name" value="NiFe-Hase_large"/>
</dbReference>
<dbReference type="InterPro" id="IPR018194">
    <property type="entry name" value="Ni-dep_hyd_lsu_Ni_BS"/>
</dbReference>
<evidence type="ECO:0000256" key="2">
    <source>
        <dbReference type="PIRSR" id="PIRSR601501-1"/>
    </source>
</evidence>
<name>A0A919CS11_9PROT</name>
<comment type="caution">
    <text evidence="3">The sequence shown here is derived from an EMBL/GenBank/DDBJ whole genome shotgun (WGS) entry which is preliminary data.</text>
</comment>
<organism evidence="3 4">
    <name type="scientific">Thalassobaculum fulvum</name>
    <dbReference type="NCBI Taxonomy" id="1633335"/>
    <lineage>
        <taxon>Bacteria</taxon>
        <taxon>Pseudomonadati</taxon>
        <taxon>Pseudomonadota</taxon>
        <taxon>Alphaproteobacteria</taxon>
        <taxon>Rhodospirillales</taxon>
        <taxon>Thalassobaculaceae</taxon>
        <taxon>Thalassobaculum</taxon>
    </lineage>
</organism>
<dbReference type="EMBL" id="BMZS01000012">
    <property type="protein sequence ID" value="GHD60479.1"/>
    <property type="molecule type" value="Genomic_DNA"/>
</dbReference>